<dbReference type="InterPro" id="IPR051911">
    <property type="entry name" value="SDR_oxidoreductase"/>
</dbReference>
<feature type="transmembrane region" description="Helical" evidence="4">
    <location>
        <begin position="13"/>
        <end position="34"/>
    </location>
</feature>
<dbReference type="InterPro" id="IPR002347">
    <property type="entry name" value="SDR_fam"/>
</dbReference>
<keyword evidence="4" id="KW-0812">Transmembrane</keyword>
<evidence type="ECO:0000256" key="1">
    <source>
        <dbReference type="ARBA" id="ARBA00006484"/>
    </source>
</evidence>
<name>A0A8K0T3P8_9HYPO</name>
<sequence>MTSKSTYKLPEDAVWFITGCSSGIGLALASLIAAHPTHRLVATARDPSKLASLKTSPRVHTVSLDVTDSASISSALDSALAAFGRIDVLVNNAGYGLMGDTESALQPDDEAKARKVVETDFWGTATLSLHAIRIFRDENPRTGQQGGVVLNVTSIGGFAGFPGSAFYHAAKFGVEGFTESLSKEVRPEWNIHFSLIEPGGTKSDFVTGSMGWLSRHPAYASPDTPTRLLEGYILNPDSQKTFTSAENMAAGMYRVAASGDIPLRAPLSEAAWTVLKTECELVSKELDGVKELCLSVDNSGTNESGAFLRSTF</sequence>
<dbReference type="PANTHER" id="PTHR43976:SF16">
    <property type="entry name" value="SHORT-CHAIN DEHYDROGENASE_REDUCTASE FAMILY PROTEIN"/>
    <property type="match status" value="1"/>
</dbReference>
<keyword evidence="6" id="KW-1185">Reference proteome</keyword>
<evidence type="ECO:0000313" key="5">
    <source>
        <dbReference type="EMBL" id="KAH7325093.1"/>
    </source>
</evidence>
<dbReference type="AlphaFoldDB" id="A0A8K0T3P8"/>
<dbReference type="Pfam" id="PF00106">
    <property type="entry name" value="adh_short"/>
    <property type="match status" value="1"/>
</dbReference>
<evidence type="ECO:0000313" key="6">
    <source>
        <dbReference type="Proteomes" id="UP000813444"/>
    </source>
</evidence>
<protein>
    <submittedName>
        <fullName evidence="5">Short-chain dehydrogenase/reductase-like protein SDR</fullName>
    </submittedName>
</protein>
<dbReference type="SUPFAM" id="SSF51735">
    <property type="entry name" value="NAD(P)-binding Rossmann-fold domains"/>
    <property type="match status" value="1"/>
</dbReference>
<dbReference type="PRINTS" id="PR00080">
    <property type="entry name" value="SDRFAMILY"/>
</dbReference>
<reference evidence="5" key="1">
    <citation type="journal article" date="2021" name="Nat. Commun.">
        <title>Genetic determinants of endophytism in the Arabidopsis root mycobiome.</title>
        <authorList>
            <person name="Mesny F."/>
            <person name="Miyauchi S."/>
            <person name="Thiergart T."/>
            <person name="Pickel B."/>
            <person name="Atanasova L."/>
            <person name="Karlsson M."/>
            <person name="Huettel B."/>
            <person name="Barry K.W."/>
            <person name="Haridas S."/>
            <person name="Chen C."/>
            <person name="Bauer D."/>
            <person name="Andreopoulos W."/>
            <person name="Pangilinan J."/>
            <person name="LaButti K."/>
            <person name="Riley R."/>
            <person name="Lipzen A."/>
            <person name="Clum A."/>
            <person name="Drula E."/>
            <person name="Henrissat B."/>
            <person name="Kohler A."/>
            <person name="Grigoriev I.V."/>
            <person name="Martin F.M."/>
            <person name="Hacquard S."/>
        </authorList>
    </citation>
    <scope>NUCLEOTIDE SEQUENCE</scope>
    <source>
        <strain evidence="5">MPI-CAGE-CH-0235</strain>
    </source>
</reference>
<dbReference type="Gene3D" id="3.40.50.720">
    <property type="entry name" value="NAD(P)-binding Rossmann-like Domain"/>
    <property type="match status" value="1"/>
</dbReference>
<keyword evidence="4" id="KW-0472">Membrane</keyword>
<comment type="caution">
    <text evidence="5">The sequence shown here is derived from an EMBL/GenBank/DDBJ whole genome shotgun (WGS) entry which is preliminary data.</text>
</comment>
<keyword evidence="4" id="KW-1133">Transmembrane helix</keyword>
<dbReference type="OrthoDB" id="1274115at2759"/>
<comment type="similarity">
    <text evidence="1 3">Belongs to the short-chain dehydrogenases/reductases (SDR) family.</text>
</comment>
<keyword evidence="2" id="KW-0560">Oxidoreductase</keyword>
<dbReference type="EMBL" id="JAGPNK010000003">
    <property type="protein sequence ID" value="KAH7325093.1"/>
    <property type="molecule type" value="Genomic_DNA"/>
</dbReference>
<organism evidence="5 6">
    <name type="scientific">Stachybotrys elegans</name>
    <dbReference type="NCBI Taxonomy" id="80388"/>
    <lineage>
        <taxon>Eukaryota</taxon>
        <taxon>Fungi</taxon>
        <taxon>Dikarya</taxon>
        <taxon>Ascomycota</taxon>
        <taxon>Pezizomycotina</taxon>
        <taxon>Sordariomycetes</taxon>
        <taxon>Hypocreomycetidae</taxon>
        <taxon>Hypocreales</taxon>
        <taxon>Stachybotryaceae</taxon>
        <taxon>Stachybotrys</taxon>
    </lineage>
</organism>
<dbReference type="PANTHER" id="PTHR43976">
    <property type="entry name" value="SHORT CHAIN DEHYDROGENASE"/>
    <property type="match status" value="1"/>
</dbReference>
<evidence type="ECO:0000256" key="3">
    <source>
        <dbReference type="RuleBase" id="RU000363"/>
    </source>
</evidence>
<dbReference type="GO" id="GO:0016491">
    <property type="term" value="F:oxidoreductase activity"/>
    <property type="evidence" value="ECO:0007669"/>
    <property type="project" value="UniProtKB-KW"/>
</dbReference>
<evidence type="ECO:0000256" key="2">
    <source>
        <dbReference type="ARBA" id="ARBA00023002"/>
    </source>
</evidence>
<proteinExistence type="inferred from homology"/>
<evidence type="ECO:0000256" key="4">
    <source>
        <dbReference type="SAM" id="Phobius"/>
    </source>
</evidence>
<accession>A0A8K0T3P8</accession>
<dbReference type="PRINTS" id="PR00081">
    <property type="entry name" value="GDHRDH"/>
</dbReference>
<dbReference type="Proteomes" id="UP000813444">
    <property type="component" value="Unassembled WGS sequence"/>
</dbReference>
<gene>
    <name evidence="5" type="ORF">B0I35DRAFT_175256</name>
</gene>
<dbReference type="InterPro" id="IPR036291">
    <property type="entry name" value="NAD(P)-bd_dom_sf"/>
</dbReference>